<dbReference type="GO" id="GO:0005992">
    <property type="term" value="P:trehalose biosynthetic process"/>
    <property type="evidence" value="ECO:0007669"/>
    <property type="project" value="InterPro"/>
</dbReference>
<dbReference type="Proteomes" id="UP000219271">
    <property type="component" value="Unassembled WGS sequence"/>
</dbReference>
<dbReference type="OrthoDB" id="9815690at2"/>
<evidence type="ECO:0000313" key="2">
    <source>
        <dbReference type="EMBL" id="SOD39432.1"/>
    </source>
</evidence>
<protein>
    <submittedName>
        <fullName evidence="2">Trehalose 6-phosphate synthase</fullName>
    </submittedName>
</protein>
<name>A0A286BZ44_9GAMM</name>
<dbReference type="PANTHER" id="PTHR10788">
    <property type="entry name" value="TREHALOSE-6-PHOSPHATE SYNTHASE"/>
    <property type="match status" value="1"/>
</dbReference>
<keyword evidence="3" id="KW-1185">Reference proteome</keyword>
<dbReference type="CDD" id="cd03788">
    <property type="entry name" value="GT20_TPS"/>
    <property type="match status" value="1"/>
</dbReference>
<dbReference type="Pfam" id="PF00982">
    <property type="entry name" value="Glyco_transf_20"/>
    <property type="match status" value="1"/>
</dbReference>
<accession>A0A286BZ44</accession>
<evidence type="ECO:0000256" key="1">
    <source>
        <dbReference type="ARBA" id="ARBA00008799"/>
    </source>
</evidence>
<dbReference type="GO" id="GO:0003825">
    <property type="term" value="F:alpha,alpha-trehalose-phosphate synthase (UDP-forming) activity"/>
    <property type="evidence" value="ECO:0007669"/>
    <property type="project" value="TreeGrafter"/>
</dbReference>
<organism evidence="2 3">
    <name type="scientific">Candidatus Pantoea floridensis</name>
    <dbReference type="NCBI Taxonomy" id="1938870"/>
    <lineage>
        <taxon>Bacteria</taxon>
        <taxon>Pseudomonadati</taxon>
        <taxon>Pseudomonadota</taxon>
        <taxon>Gammaproteobacteria</taxon>
        <taxon>Enterobacterales</taxon>
        <taxon>Erwiniaceae</taxon>
        <taxon>Pantoea</taxon>
    </lineage>
</organism>
<dbReference type="InterPro" id="IPR001830">
    <property type="entry name" value="Glyco_trans_20"/>
</dbReference>
<dbReference type="AlphaFoldDB" id="A0A286BZ44"/>
<dbReference type="RefSeq" id="WP_097097236.1">
    <property type="nucleotide sequence ID" value="NZ_OCMY01000001.1"/>
</dbReference>
<proteinExistence type="inferred from homology"/>
<dbReference type="PANTHER" id="PTHR10788:SF106">
    <property type="entry name" value="BCDNA.GH08860"/>
    <property type="match status" value="1"/>
</dbReference>
<dbReference type="EMBL" id="OCMY01000001">
    <property type="protein sequence ID" value="SOD39432.1"/>
    <property type="molecule type" value="Genomic_DNA"/>
</dbReference>
<dbReference type="Gene3D" id="3.40.50.2000">
    <property type="entry name" value="Glycogen Phosphorylase B"/>
    <property type="match status" value="2"/>
</dbReference>
<reference evidence="3" key="1">
    <citation type="submission" date="2017-09" db="EMBL/GenBank/DDBJ databases">
        <authorList>
            <person name="Varghese N."/>
            <person name="Submissions S."/>
        </authorList>
    </citation>
    <scope>NUCLEOTIDE SEQUENCE [LARGE SCALE GENOMIC DNA]</scope>
    <source>
        <strain evidence="3">JKS000234</strain>
    </source>
</reference>
<sequence length="475" mass="54016">MSGLMLVSHSQNSHSTLATIYESILARRGGMWVKWSGEFETLSSELHRELNFNKGNEYDTLTFRLTKAEYEEGYHQYIHQGLWPVFHQRPDMARFSTSSQIGYMRLNETYARAISDYAMPDDDIWLQDYHLIPSIKMLRDAGLINRIGFFFHQPFPAGQSFESIPNWRYLADSLLCADLIGFQTTQDMNNFTAWVGSRFRCEHLSPYTLRIHGRQLSVGVFPVGIDTAETSALAESNSCLFMEQQCRETLPENIILSSGHFDDSTGTPYRISAIEVLLRQHEEYHHKFSLVQLASMASGYSHRIKELSRDLETRCGEMNGIHGELNWYPVSYLSNHYSREELCGFYRAARVALVTPLIAGMSLMAKTYVAVQDHTNPGVLILSQFAGAAEQMQGALVVNPYDPDAIADAIHTALIMPLSVRRERHASLMKNLHLHNCYTWAEAFINALQPREQEADLSVKSGVMLSNGFSGRLRY</sequence>
<dbReference type="SUPFAM" id="SSF53756">
    <property type="entry name" value="UDP-Glycosyltransferase/glycogen phosphorylase"/>
    <property type="match status" value="1"/>
</dbReference>
<comment type="similarity">
    <text evidence="1">Belongs to the glycosyltransferase 20 family.</text>
</comment>
<gene>
    <name evidence="2" type="ORF">SAMN06273570_3880</name>
</gene>
<evidence type="ECO:0000313" key="3">
    <source>
        <dbReference type="Proteomes" id="UP000219271"/>
    </source>
</evidence>